<dbReference type="InterPro" id="IPR012858">
    <property type="entry name" value="DC_STAMP-like"/>
</dbReference>
<dbReference type="EMBL" id="AMQM01005225">
    <property type="status" value="NOT_ANNOTATED_CDS"/>
    <property type="molecule type" value="Genomic_DNA"/>
</dbReference>
<feature type="signal peptide" evidence="7">
    <location>
        <begin position="1"/>
        <end position="24"/>
    </location>
</feature>
<dbReference type="HOGENOM" id="CLU_388454_0_0_1"/>
<dbReference type="RefSeq" id="XP_009021019.1">
    <property type="nucleotide sequence ID" value="XM_009022771.1"/>
</dbReference>
<feature type="region of interest" description="Disordered" evidence="5">
    <location>
        <begin position="129"/>
        <end position="162"/>
    </location>
</feature>
<dbReference type="PANTHER" id="PTHR21041">
    <property type="entry name" value="DENDRITIC CELL-SPECIFIC TRANSMEMBRANE PROTEIN"/>
    <property type="match status" value="1"/>
</dbReference>
<dbReference type="GeneID" id="20205361"/>
<evidence type="ECO:0000256" key="2">
    <source>
        <dbReference type="ARBA" id="ARBA00022692"/>
    </source>
</evidence>
<dbReference type="CTD" id="20205361"/>
<feature type="chain" id="PRO_5010980355" description="Dendritic cell-specific transmembrane protein-like domain-containing protein" evidence="7">
    <location>
        <begin position="25"/>
        <end position="711"/>
    </location>
</feature>
<dbReference type="PANTHER" id="PTHR21041:SF17">
    <property type="entry name" value="E3 UBIQUITIN-PROTEIN LIGASE DCST1"/>
    <property type="match status" value="1"/>
</dbReference>
<protein>
    <recommendedName>
        <fullName evidence="8">Dendritic cell-specific transmembrane protein-like domain-containing protein</fullName>
    </recommendedName>
</protein>
<evidence type="ECO:0000256" key="4">
    <source>
        <dbReference type="ARBA" id="ARBA00023136"/>
    </source>
</evidence>
<evidence type="ECO:0000313" key="10">
    <source>
        <dbReference type="EnsemblMetazoa" id="HelroP175341"/>
    </source>
</evidence>
<reference evidence="11" key="1">
    <citation type="submission" date="2012-12" db="EMBL/GenBank/DDBJ databases">
        <authorList>
            <person name="Hellsten U."/>
            <person name="Grimwood J."/>
            <person name="Chapman J.A."/>
            <person name="Shapiro H."/>
            <person name="Aerts A."/>
            <person name="Otillar R.P."/>
            <person name="Terry A.Y."/>
            <person name="Boore J.L."/>
            <person name="Simakov O."/>
            <person name="Marletaz F."/>
            <person name="Cho S.-J."/>
            <person name="Edsinger-Gonzales E."/>
            <person name="Havlak P."/>
            <person name="Kuo D.-H."/>
            <person name="Larsson T."/>
            <person name="Lv J."/>
            <person name="Arendt D."/>
            <person name="Savage R."/>
            <person name="Osoegawa K."/>
            <person name="de Jong P."/>
            <person name="Lindberg D.R."/>
            <person name="Seaver E.C."/>
            <person name="Weisblat D.A."/>
            <person name="Putnam N.H."/>
            <person name="Grigoriev I.V."/>
            <person name="Rokhsar D.S."/>
        </authorList>
    </citation>
    <scope>NUCLEOTIDE SEQUENCE</scope>
</reference>
<accession>T1F962</accession>
<dbReference type="EnsemblMetazoa" id="HelroT175341">
    <property type="protein sequence ID" value="HelroP175341"/>
    <property type="gene ID" value="HelroG175341"/>
</dbReference>
<gene>
    <name evidence="10" type="primary">20205361</name>
    <name evidence="9" type="ORF">HELRODRAFT_175341</name>
</gene>
<feature type="transmembrane region" description="Helical" evidence="6">
    <location>
        <begin position="521"/>
        <end position="542"/>
    </location>
</feature>
<evidence type="ECO:0000313" key="9">
    <source>
        <dbReference type="EMBL" id="ESO00848.1"/>
    </source>
</evidence>
<evidence type="ECO:0000256" key="5">
    <source>
        <dbReference type="SAM" id="MobiDB-lite"/>
    </source>
</evidence>
<sequence length="711" mass="79174">MRLLLLLLLRLLLLLLLLLLLIVCKDLTERAHRSCVTVIAEARKQCFGVTEALGTVYKHARNILDSINPDRWLTKQQLLSKRQKYNEMVAQQEFLATNLALKKAHISRALKRQIDERSYLKNFLPSLPALPSSSSSSSSSSFSSSLSSSSSSSSSPSYSFNGNTETDKDVCKPLNEQKICQPLSDTVSICSPSSWADEALKEVAESTAKVVATLKFEKIKTEKQGLEFGGGGERNYVDGGDVVNGDYDAYGTAGNIKFAGIGDSDSIHGVEGGVRYKIITPQRSKIDLRNSNNINANASISRADTQLETSNKINHNVTNFKSWSYILAIFSHIYSQLLALPLASLILLVAARRHVITFLTNDIQGNIIVDSSLVAYDLYSTNRFAGKKSIFPLKNFEKKLLVDRTEWTLSRIERNHLLVGCEMVLVSLVMSLALVIINKSLAESAGTSHLVCWSADEESKNFLKSKKEVGAIKSVDGHEAVVEMLQILLNIARLDSNKTSVENIDSAFSGVCNFQIGNVPLLTILLIVLLNVLMMMSVVLNVPITRMKDSIMSYYYPAVKMRRITSLHDNLLRNRPEQLNFIKKSVDRKVEKINQKKLFFPQSGKNDRKCNVMTKPLERRLRTLLSLNVCFSCKETVKEVFNCPQGTCDAIFCALCFEDFSSNCPHCVRMDKSNLTFCANVERRATGDVFSQSLAKCATGYYGTMSEEAYL</sequence>
<proteinExistence type="predicted"/>
<keyword evidence="3 6" id="KW-1133">Transmembrane helix</keyword>
<keyword evidence="7" id="KW-0732">Signal</keyword>
<dbReference type="KEGG" id="hro:HELRODRAFT_175341"/>
<name>T1F962_HELRO</name>
<organism evidence="10 11">
    <name type="scientific">Helobdella robusta</name>
    <name type="common">Californian leech</name>
    <dbReference type="NCBI Taxonomy" id="6412"/>
    <lineage>
        <taxon>Eukaryota</taxon>
        <taxon>Metazoa</taxon>
        <taxon>Spiralia</taxon>
        <taxon>Lophotrochozoa</taxon>
        <taxon>Annelida</taxon>
        <taxon>Clitellata</taxon>
        <taxon>Hirudinea</taxon>
        <taxon>Rhynchobdellida</taxon>
        <taxon>Glossiphoniidae</taxon>
        <taxon>Helobdella</taxon>
    </lineage>
</organism>
<keyword evidence="11" id="KW-1185">Reference proteome</keyword>
<comment type="subcellular location">
    <subcellularLocation>
        <location evidence="1">Membrane</location>
        <topology evidence="1">Multi-pass membrane protein</topology>
    </subcellularLocation>
</comment>
<dbReference type="InterPro" id="IPR051856">
    <property type="entry name" value="CSR-E3_Ligase_Protein"/>
</dbReference>
<feature type="transmembrane region" description="Helical" evidence="6">
    <location>
        <begin position="323"/>
        <end position="350"/>
    </location>
</feature>
<feature type="domain" description="Dendritic cell-specific transmembrane protein-like" evidence="8">
    <location>
        <begin position="381"/>
        <end position="568"/>
    </location>
</feature>
<evidence type="ECO:0000256" key="6">
    <source>
        <dbReference type="SAM" id="Phobius"/>
    </source>
</evidence>
<reference evidence="9 11" key="2">
    <citation type="journal article" date="2013" name="Nature">
        <title>Insights into bilaterian evolution from three spiralian genomes.</title>
        <authorList>
            <person name="Simakov O."/>
            <person name="Marletaz F."/>
            <person name="Cho S.J."/>
            <person name="Edsinger-Gonzales E."/>
            <person name="Havlak P."/>
            <person name="Hellsten U."/>
            <person name="Kuo D.H."/>
            <person name="Larsson T."/>
            <person name="Lv J."/>
            <person name="Arendt D."/>
            <person name="Savage R."/>
            <person name="Osoegawa K."/>
            <person name="de Jong P."/>
            <person name="Grimwood J."/>
            <person name="Chapman J.A."/>
            <person name="Shapiro H."/>
            <person name="Aerts A."/>
            <person name="Otillar R.P."/>
            <person name="Terry A.Y."/>
            <person name="Boore J.L."/>
            <person name="Grigoriev I.V."/>
            <person name="Lindberg D.R."/>
            <person name="Seaver E.C."/>
            <person name="Weisblat D.A."/>
            <person name="Putnam N.H."/>
            <person name="Rokhsar D.S."/>
        </authorList>
    </citation>
    <scope>NUCLEOTIDE SEQUENCE</scope>
</reference>
<dbReference type="OrthoDB" id="5985669at2759"/>
<evidence type="ECO:0000256" key="3">
    <source>
        <dbReference type="ARBA" id="ARBA00022989"/>
    </source>
</evidence>
<evidence type="ECO:0000256" key="7">
    <source>
        <dbReference type="SAM" id="SignalP"/>
    </source>
</evidence>
<evidence type="ECO:0000256" key="1">
    <source>
        <dbReference type="ARBA" id="ARBA00004141"/>
    </source>
</evidence>
<dbReference type="Pfam" id="PF07782">
    <property type="entry name" value="DC_STAMP"/>
    <property type="match status" value="1"/>
</dbReference>
<dbReference type="AlphaFoldDB" id="T1F962"/>
<reference evidence="10" key="3">
    <citation type="submission" date="2015-06" db="UniProtKB">
        <authorList>
            <consortium name="EnsemblMetazoa"/>
        </authorList>
    </citation>
    <scope>IDENTIFICATION</scope>
</reference>
<dbReference type="EMBL" id="KB096864">
    <property type="protein sequence ID" value="ESO00848.1"/>
    <property type="molecule type" value="Genomic_DNA"/>
</dbReference>
<dbReference type="InParanoid" id="T1F962"/>
<evidence type="ECO:0000313" key="11">
    <source>
        <dbReference type="Proteomes" id="UP000015101"/>
    </source>
</evidence>
<feature type="compositionally biased region" description="Low complexity" evidence="5">
    <location>
        <begin position="129"/>
        <end position="159"/>
    </location>
</feature>
<evidence type="ECO:0000259" key="8">
    <source>
        <dbReference type="Pfam" id="PF07782"/>
    </source>
</evidence>
<feature type="transmembrane region" description="Helical" evidence="6">
    <location>
        <begin position="417"/>
        <end position="437"/>
    </location>
</feature>
<dbReference type="GO" id="GO:0016020">
    <property type="term" value="C:membrane"/>
    <property type="evidence" value="ECO:0007669"/>
    <property type="project" value="UniProtKB-SubCell"/>
</dbReference>
<dbReference type="STRING" id="6412.T1F962"/>
<keyword evidence="4 6" id="KW-0472">Membrane</keyword>
<dbReference type="Proteomes" id="UP000015101">
    <property type="component" value="Unassembled WGS sequence"/>
</dbReference>
<keyword evidence="2 6" id="KW-0812">Transmembrane</keyword>